<sequence>MYFKSKKDKWMAIVLWAIVISGVLIPLFRGQVINVAIMLLLCGILLWFWFRTGYKIDRDRLIVYYGPIRQTIYIENMELILQSKMPLIAPALSLDRIQIRSGKYDLIAISPKDKLAFVEELAKLNPNISVDKRLLKDEEGE</sequence>
<evidence type="ECO:0000256" key="1">
    <source>
        <dbReference type="SAM" id="Phobius"/>
    </source>
</evidence>
<evidence type="ECO:0000313" key="3">
    <source>
        <dbReference type="EMBL" id="MFC4664643.1"/>
    </source>
</evidence>
<reference evidence="4" key="1">
    <citation type="journal article" date="2019" name="Int. J. Syst. Evol. Microbiol.">
        <title>The Global Catalogue of Microorganisms (GCM) 10K type strain sequencing project: providing services to taxonomists for standard genome sequencing and annotation.</title>
        <authorList>
            <consortium name="The Broad Institute Genomics Platform"/>
            <consortium name="The Broad Institute Genome Sequencing Center for Infectious Disease"/>
            <person name="Wu L."/>
            <person name="Ma J."/>
        </authorList>
    </citation>
    <scope>NUCLEOTIDE SEQUENCE [LARGE SCALE GENOMIC DNA]</scope>
    <source>
        <strain evidence="4">CCUG 37257</strain>
    </source>
</reference>
<keyword evidence="1" id="KW-0472">Membrane</keyword>
<keyword evidence="1" id="KW-0812">Transmembrane</keyword>
<feature type="domain" description="Uncharacterized protein YyaB-like PH" evidence="2">
    <location>
        <begin position="52"/>
        <end position="125"/>
    </location>
</feature>
<dbReference type="RefSeq" id="WP_042533832.1">
    <property type="nucleotide sequence ID" value="NZ_JBHSFT010000049.1"/>
</dbReference>
<gene>
    <name evidence="3" type="ORF">ACFO3P_20915</name>
</gene>
<accession>A0ABV9K496</accession>
<name>A0ABV9K496_9BACI</name>
<organism evidence="3 4">
    <name type="scientific">Oceanobacillus aidingensis</name>
    <dbReference type="NCBI Taxonomy" id="645964"/>
    <lineage>
        <taxon>Bacteria</taxon>
        <taxon>Bacillati</taxon>
        <taxon>Bacillota</taxon>
        <taxon>Bacilli</taxon>
        <taxon>Bacillales</taxon>
        <taxon>Bacillaceae</taxon>
        <taxon>Oceanobacillus</taxon>
    </lineage>
</organism>
<feature type="transmembrane region" description="Helical" evidence="1">
    <location>
        <begin position="33"/>
        <end position="50"/>
    </location>
</feature>
<proteinExistence type="predicted"/>
<comment type="caution">
    <text evidence="3">The sequence shown here is derived from an EMBL/GenBank/DDBJ whole genome shotgun (WGS) entry which is preliminary data.</text>
</comment>
<evidence type="ECO:0000259" key="2">
    <source>
        <dbReference type="Pfam" id="PF06713"/>
    </source>
</evidence>
<keyword evidence="4" id="KW-1185">Reference proteome</keyword>
<dbReference type="EMBL" id="JBHSFT010000049">
    <property type="protein sequence ID" value="MFC4664643.1"/>
    <property type="molecule type" value="Genomic_DNA"/>
</dbReference>
<evidence type="ECO:0000313" key="4">
    <source>
        <dbReference type="Proteomes" id="UP001595988"/>
    </source>
</evidence>
<dbReference type="Pfam" id="PF06713">
    <property type="entry name" value="bPH_4"/>
    <property type="match status" value="1"/>
</dbReference>
<dbReference type="InterPro" id="IPR009589">
    <property type="entry name" value="PH_YyaB-like"/>
</dbReference>
<protein>
    <submittedName>
        <fullName evidence="3">PH domain-containing protein</fullName>
    </submittedName>
</protein>
<dbReference type="Proteomes" id="UP001595988">
    <property type="component" value="Unassembled WGS sequence"/>
</dbReference>
<keyword evidence="1" id="KW-1133">Transmembrane helix</keyword>
<feature type="transmembrane region" description="Helical" evidence="1">
    <location>
        <begin position="10"/>
        <end position="27"/>
    </location>
</feature>